<evidence type="ECO:0000313" key="1">
    <source>
        <dbReference type="EMBL" id="KAL1561281.1"/>
    </source>
</evidence>
<comment type="caution">
    <text evidence="1">The sequence shown here is derived from an EMBL/GenBank/DDBJ whole genome shotgun (WGS) entry which is preliminary data.</text>
</comment>
<name>A0ABD1I1U4_SALDI</name>
<reference evidence="1 2" key="1">
    <citation type="submission" date="2024-06" db="EMBL/GenBank/DDBJ databases">
        <title>A chromosome level genome sequence of Diviner's sage (Salvia divinorum).</title>
        <authorList>
            <person name="Ford S.A."/>
            <person name="Ro D.-K."/>
            <person name="Ness R.W."/>
            <person name="Phillips M.A."/>
        </authorList>
    </citation>
    <scope>NUCLEOTIDE SEQUENCE [LARGE SCALE GENOMIC DNA]</scope>
    <source>
        <strain evidence="1">SAF-2024a</strain>
        <tissue evidence="1">Leaf</tissue>
    </source>
</reference>
<dbReference type="Proteomes" id="UP001567538">
    <property type="component" value="Unassembled WGS sequence"/>
</dbReference>
<proteinExistence type="predicted"/>
<dbReference type="AlphaFoldDB" id="A0ABD1I1U4"/>
<organism evidence="1 2">
    <name type="scientific">Salvia divinorum</name>
    <name type="common">Maria pastora</name>
    <name type="synonym">Diviner's sage</name>
    <dbReference type="NCBI Taxonomy" id="28513"/>
    <lineage>
        <taxon>Eukaryota</taxon>
        <taxon>Viridiplantae</taxon>
        <taxon>Streptophyta</taxon>
        <taxon>Embryophyta</taxon>
        <taxon>Tracheophyta</taxon>
        <taxon>Spermatophyta</taxon>
        <taxon>Magnoliopsida</taxon>
        <taxon>eudicotyledons</taxon>
        <taxon>Gunneridae</taxon>
        <taxon>Pentapetalae</taxon>
        <taxon>asterids</taxon>
        <taxon>lamiids</taxon>
        <taxon>Lamiales</taxon>
        <taxon>Lamiaceae</taxon>
        <taxon>Nepetoideae</taxon>
        <taxon>Mentheae</taxon>
        <taxon>Salviinae</taxon>
        <taxon>Salvia</taxon>
        <taxon>Salvia subgen. Calosphace</taxon>
    </lineage>
</organism>
<keyword evidence="2" id="KW-1185">Reference proteome</keyword>
<accession>A0ABD1I1U4</accession>
<dbReference type="EMBL" id="JBEAFC010000003">
    <property type="protein sequence ID" value="KAL1561281.1"/>
    <property type="molecule type" value="Genomic_DNA"/>
</dbReference>
<gene>
    <name evidence="1" type="ORF">AAHA92_04002</name>
</gene>
<evidence type="ECO:0000313" key="2">
    <source>
        <dbReference type="Proteomes" id="UP001567538"/>
    </source>
</evidence>
<protein>
    <submittedName>
        <fullName evidence="1">Uncharacterized protein</fullName>
    </submittedName>
</protein>
<sequence length="72" mass="8142">MKTISPMLKLPFLVKPTSSLQASGFLQFPHLFDAVYPLKKVDKNSIFNSQSPNLSELSEFPAEFFVCFEISN</sequence>